<feature type="region of interest" description="Disordered" evidence="13">
    <location>
        <begin position="185"/>
        <end position="205"/>
    </location>
</feature>
<comment type="caution">
    <text evidence="15">The sequence shown here is derived from an EMBL/GenBank/DDBJ whole genome shotgun (WGS) entry which is preliminary data.</text>
</comment>
<keyword evidence="16" id="KW-1185">Reference proteome</keyword>
<evidence type="ECO:0000259" key="14">
    <source>
        <dbReference type="PROSITE" id="PS50118"/>
    </source>
</evidence>
<evidence type="ECO:0000256" key="6">
    <source>
        <dbReference type="ARBA" id="ARBA00023015"/>
    </source>
</evidence>
<dbReference type="InterPro" id="IPR011993">
    <property type="entry name" value="PH-like_dom_sf"/>
</dbReference>
<dbReference type="PANTHER" id="PTHR45849">
    <property type="entry name" value="FACT COMPLEX SUBUNIT SSRP1"/>
    <property type="match status" value="1"/>
</dbReference>
<dbReference type="InterPro" id="IPR000969">
    <property type="entry name" value="SSRP1/POB3"/>
</dbReference>
<comment type="subcellular location">
    <subcellularLocation>
        <location evidence="12">Nucleus</location>
    </subcellularLocation>
    <subcellularLocation>
        <location evidence="12">Chromosome</location>
    </subcellularLocation>
</comment>
<evidence type="ECO:0000256" key="7">
    <source>
        <dbReference type="ARBA" id="ARBA00023125"/>
    </source>
</evidence>
<feature type="DNA-binding region" description="HMG box" evidence="11">
    <location>
        <begin position="635"/>
        <end position="703"/>
    </location>
</feature>
<protein>
    <recommendedName>
        <fullName evidence="12">FACT complex subunit SSRP1</fullName>
    </recommendedName>
</protein>
<feature type="compositionally biased region" description="Gly residues" evidence="13">
    <location>
        <begin position="723"/>
        <end position="734"/>
    </location>
</feature>
<evidence type="ECO:0000256" key="12">
    <source>
        <dbReference type="RuleBase" id="RU364013"/>
    </source>
</evidence>
<feature type="compositionally biased region" description="Pro residues" evidence="13">
    <location>
        <begin position="187"/>
        <end position="203"/>
    </location>
</feature>
<evidence type="ECO:0000256" key="5">
    <source>
        <dbReference type="ARBA" id="ARBA00022763"/>
    </source>
</evidence>
<dbReference type="SUPFAM" id="SSF47095">
    <property type="entry name" value="HMG-box"/>
    <property type="match status" value="1"/>
</dbReference>
<dbReference type="SMART" id="SM01287">
    <property type="entry name" value="Rtt106"/>
    <property type="match status" value="1"/>
</dbReference>
<keyword evidence="8 12" id="KW-0804">Transcription</keyword>
<dbReference type="AlphaFoldDB" id="A0A2V0P7Z6"/>
<dbReference type="GO" id="GO:0031491">
    <property type="term" value="F:nucleosome binding"/>
    <property type="evidence" value="ECO:0007669"/>
    <property type="project" value="TreeGrafter"/>
</dbReference>
<name>A0A2V0P7Z6_9CHLO</name>
<keyword evidence="4 12" id="KW-0235">DNA replication</keyword>
<dbReference type="Pfam" id="PF17292">
    <property type="entry name" value="POB3_N"/>
    <property type="match status" value="1"/>
</dbReference>
<dbReference type="Pfam" id="PF00505">
    <property type="entry name" value="HMG_box"/>
    <property type="match status" value="1"/>
</dbReference>
<evidence type="ECO:0000256" key="9">
    <source>
        <dbReference type="ARBA" id="ARBA00023204"/>
    </source>
</evidence>
<feature type="region of interest" description="Disordered" evidence="13">
    <location>
        <begin position="706"/>
        <end position="734"/>
    </location>
</feature>
<comment type="function">
    <text evidence="12">Component of the FACT complex, a general chromatin factor that acts to reorganize nucleosomes. The FACT complex is involved in multiple processes that require DNA as a template such as mRNA elongation, DNA replication and DNA repair. During transcription elongation the FACT complex acts as a histone chaperone that both destabilizes and restores nucleosomal structure. It facilitates the passage of RNA polymerase II and transcription by promoting the dissociation of one histone H2A-H2B dimer from the nucleosome, then subsequently promotes the reestablishment of the nucleosome following the passage of RNA polymerase II.</text>
</comment>
<dbReference type="CDD" id="cd01390">
    <property type="entry name" value="HMG-box_NHP6-like"/>
    <property type="match status" value="1"/>
</dbReference>
<dbReference type="CDD" id="cd13230">
    <property type="entry name" value="PH1_SSRP1-like"/>
    <property type="match status" value="1"/>
</dbReference>
<dbReference type="Proteomes" id="UP000247498">
    <property type="component" value="Unassembled WGS sequence"/>
</dbReference>
<dbReference type="GO" id="GO:0006260">
    <property type="term" value="P:DNA replication"/>
    <property type="evidence" value="ECO:0007669"/>
    <property type="project" value="UniProtKB-KW"/>
</dbReference>
<dbReference type="SMART" id="SM00398">
    <property type="entry name" value="HMG"/>
    <property type="match status" value="1"/>
</dbReference>
<dbReference type="InterPro" id="IPR024954">
    <property type="entry name" value="SSRP1_DD"/>
</dbReference>
<evidence type="ECO:0000256" key="11">
    <source>
        <dbReference type="PROSITE-ProRule" id="PRU00267"/>
    </source>
</evidence>
<dbReference type="Pfam" id="PF03531">
    <property type="entry name" value="SSrecog"/>
    <property type="match status" value="1"/>
</dbReference>
<feature type="region of interest" description="Disordered" evidence="13">
    <location>
        <begin position="497"/>
        <end position="637"/>
    </location>
</feature>
<dbReference type="InterPro" id="IPR013719">
    <property type="entry name" value="RTT106/SPT16-like_middle_dom"/>
</dbReference>
<evidence type="ECO:0000313" key="16">
    <source>
        <dbReference type="Proteomes" id="UP000247498"/>
    </source>
</evidence>
<dbReference type="GO" id="GO:0003677">
    <property type="term" value="F:DNA binding"/>
    <property type="evidence" value="ECO:0007669"/>
    <property type="project" value="UniProtKB-UniRule"/>
</dbReference>
<comment type="similarity">
    <text evidence="1 12">Belongs to the SSRP1 family.</text>
</comment>
<dbReference type="Pfam" id="PF21103">
    <property type="entry name" value="PH1_SSRP1-like"/>
    <property type="match status" value="1"/>
</dbReference>
<reference evidence="15 16" key="1">
    <citation type="journal article" date="2018" name="Sci. Rep.">
        <title>Raphidocelis subcapitata (=Pseudokirchneriella subcapitata) provides an insight into genome evolution and environmental adaptations in the Sphaeropleales.</title>
        <authorList>
            <person name="Suzuki S."/>
            <person name="Yamaguchi H."/>
            <person name="Nakajima N."/>
            <person name="Kawachi M."/>
        </authorList>
    </citation>
    <scope>NUCLEOTIDE SEQUENCE [LARGE SCALE GENOMIC DNA]</scope>
    <source>
        <strain evidence="15 16">NIES-35</strain>
    </source>
</reference>
<dbReference type="SUPFAM" id="SSF50729">
    <property type="entry name" value="PH domain-like"/>
    <property type="match status" value="1"/>
</dbReference>
<dbReference type="Gene3D" id="2.30.29.30">
    <property type="entry name" value="Pleckstrin-homology domain (PH domain)/Phosphotyrosine-binding domain (PTB)"/>
    <property type="match status" value="2"/>
</dbReference>
<proteinExistence type="inferred from homology"/>
<dbReference type="FunCoup" id="A0A2V0P7Z6">
    <property type="interactions" value="2177"/>
</dbReference>
<dbReference type="GO" id="GO:0006281">
    <property type="term" value="P:DNA repair"/>
    <property type="evidence" value="ECO:0007669"/>
    <property type="project" value="UniProtKB-KW"/>
</dbReference>
<dbReference type="Pfam" id="PF08512">
    <property type="entry name" value="Rttp106-like_middle"/>
    <property type="match status" value="1"/>
</dbReference>
<dbReference type="CDD" id="cd13231">
    <property type="entry name" value="PH2_SSRP1-like"/>
    <property type="match status" value="1"/>
</dbReference>
<feature type="compositionally biased region" description="Acidic residues" evidence="13">
    <location>
        <begin position="603"/>
        <end position="612"/>
    </location>
</feature>
<evidence type="ECO:0000256" key="4">
    <source>
        <dbReference type="ARBA" id="ARBA00022705"/>
    </source>
</evidence>
<dbReference type="GO" id="GO:0035101">
    <property type="term" value="C:FACT complex"/>
    <property type="evidence" value="ECO:0007669"/>
    <property type="project" value="TreeGrafter"/>
</dbReference>
<dbReference type="PRINTS" id="PR00887">
    <property type="entry name" value="SSRCOGNITION"/>
</dbReference>
<evidence type="ECO:0000256" key="8">
    <source>
        <dbReference type="ARBA" id="ARBA00023163"/>
    </source>
</evidence>
<dbReference type="InterPro" id="IPR009071">
    <property type="entry name" value="HMG_box_dom"/>
</dbReference>
<comment type="subunit">
    <text evidence="2">Component of the FACT complex, a stable heterodimer of SPT16 and SSRP1.</text>
</comment>
<keyword evidence="6 12" id="KW-0805">Transcription regulation</keyword>
<dbReference type="Gene3D" id="2.30.29.220">
    <property type="entry name" value="Structure-specific recognition protein (SSRP1)"/>
    <property type="match status" value="1"/>
</dbReference>
<dbReference type="InterPro" id="IPR036910">
    <property type="entry name" value="HMG_box_dom_sf"/>
</dbReference>
<dbReference type="Gene3D" id="1.10.30.10">
    <property type="entry name" value="High mobility group box domain"/>
    <property type="match status" value="1"/>
</dbReference>
<evidence type="ECO:0000313" key="15">
    <source>
        <dbReference type="EMBL" id="GBF95966.1"/>
    </source>
</evidence>
<organism evidence="15 16">
    <name type="scientific">Raphidocelis subcapitata</name>
    <dbReference type="NCBI Taxonomy" id="307507"/>
    <lineage>
        <taxon>Eukaryota</taxon>
        <taxon>Viridiplantae</taxon>
        <taxon>Chlorophyta</taxon>
        <taxon>core chlorophytes</taxon>
        <taxon>Chlorophyceae</taxon>
        <taxon>CS clade</taxon>
        <taxon>Sphaeropleales</taxon>
        <taxon>Selenastraceae</taxon>
        <taxon>Raphidocelis</taxon>
    </lineage>
</organism>
<accession>A0A2V0P7Z6</accession>
<dbReference type="InterPro" id="IPR050454">
    <property type="entry name" value="RTT106/SSRP1_HistChap/FACT"/>
</dbReference>
<dbReference type="OrthoDB" id="498543at2759"/>
<dbReference type="Gene3D" id="2.30.29.150">
    <property type="match status" value="1"/>
</dbReference>
<dbReference type="EMBL" id="BDRX01000072">
    <property type="protein sequence ID" value="GBF95966.1"/>
    <property type="molecule type" value="Genomic_DNA"/>
</dbReference>
<sequence>MADVAPQQAHQFGNISLSRRGGAHAGVLRVTPNGLVWRSQAGGQTVDVKKDDVTGLHWTKIGGRGCQLGVTRREGATVNFVGFRDKDYESLSEFFGSTFGSTLQQQQLAVSGGNWGNVSLRGSSLRMARDSKVVLEVPLPDVSQAQQLKDEVMLEFHVDDTAADDKEDTLVEMAFHVPPGCKDWALPAPPPPEEGAEAPPPEPASKGLLQALLAHTDAGVATSDDAVCAFDEVAVLAPRGRFEVEMHGSFLKMAGQTQDFKIRYTSIIRLFLLPKPATRHTLVVISLDPPIRKGQTFYNHLLCQFPNEEQTTVQLTMSDEFFKQRQDKGAKLPESRALSGAAAEVFVKALKSLSGARLTRAGAFRSAGDEAAVRCSYKADDGFLYPLERAFFYVHKPPMLFMHDDIESMEFQRQGGSVVTNSVRTFDLVIRLKNGTGEFQFRNINRTEWQALFEFINARKIRIENLRSAREGPMGAGAGRALDVGEDEDAGLRAARAEAGGGGLGDESDDESDEDFGAGAGSGEDDGSSGSSDGGSDDDASGSAGGSGSGSDAEVVSEEGIDAGEIFGKSAKRRRASGGEDGEGGGGGAAAAKPKKAKKPAAADDDGNDGDADGAAAAASGKAKKPRKKKDPNAPKKAMSAFMYFSGENRERVKRENEGIAFGAIAKLLGEEWKKLDAEGRAKYDEMAARDKERYAEAMRQYKGAGAADGDAAAADDGDGDGDGWASGGEGGDE</sequence>
<keyword evidence="9 12" id="KW-0234">DNA repair</keyword>
<keyword evidence="10 11" id="KW-0539">Nucleus</keyword>
<evidence type="ECO:0000256" key="2">
    <source>
        <dbReference type="ARBA" id="ARBA00011111"/>
    </source>
</evidence>
<keyword evidence="7 11" id="KW-0238">DNA-binding</keyword>
<dbReference type="InterPro" id="IPR035417">
    <property type="entry name" value="SSRP1/POB3_N"/>
</dbReference>
<evidence type="ECO:0000256" key="3">
    <source>
        <dbReference type="ARBA" id="ARBA00022454"/>
    </source>
</evidence>
<dbReference type="FunFam" id="1.10.30.10:FF:000016">
    <property type="entry name" value="FACT complex subunit SSRP1"/>
    <property type="match status" value="1"/>
</dbReference>
<dbReference type="InParanoid" id="A0A2V0P7Z6"/>
<keyword evidence="3 12" id="KW-0158">Chromosome</keyword>
<evidence type="ECO:0000256" key="1">
    <source>
        <dbReference type="ARBA" id="ARBA00010060"/>
    </source>
</evidence>
<evidence type="ECO:0000256" key="13">
    <source>
        <dbReference type="SAM" id="MobiDB-lite"/>
    </source>
</evidence>
<evidence type="ECO:0000256" key="10">
    <source>
        <dbReference type="ARBA" id="ARBA00023242"/>
    </source>
</evidence>
<dbReference type="InterPro" id="IPR048993">
    <property type="entry name" value="SSRP1-like_PH1"/>
</dbReference>
<dbReference type="PANTHER" id="PTHR45849:SF1">
    <property type="entry name" value="FACT COMPLEX SUBUNIT SSRP1"/>
    <property type="match status" value="1"/>
</dbReference>
<dbReference type="InterPro" id="IPR038167">
    <property type="entry name" value="SSRP1_sf"/>
</dbReference>
<dbReference type="GO" id="GO:0042393">
    <property type="term" value="F:histone binding"/>
    <property type="evidence" value="ECO:0007669"/>
    <property type="project" value="TreeGrafter"/>
</dbReference>
<feature type="domain" description="HMG box" evidence="14">
    <location>
        <begin position="635"/>
        <end position="703"/>
    </location>
</feature>
<keyword evidence="5 12" id="KW-0227">DNA damage</keyword>
<gene>
    <name evidence="15" type="ORF">Rsub_08089</name>
</gene>
<dbReference type="FunFam" id="2.30.29.150:FF:000001">
    <property type="entry name" value="Fact complex subunit ssrp1"/>
    <property type="match status" value="1"/>
</dbReference>
<dbReference type="PROSITE" id="PS50118">
    <property type="entry name" value="HMG_BOX_2"/>
    <property type="match status" value="1"/>
</dbReference>
<dbReference type="STRING" id="307507.A0A2V0P7Z6"/>
<feature type="compositionally biased region" description="Acidic residues" evidence="13">
    <location>
        <begin position="506"/>
        <end position="516"/>
    </location>
</feature>